<feature type="repeat" description="ANK" evidence="3">
    <location>
        <begin position="632"/>
        <end position="664"/>
    </location>
</feature>
<organism evidence="6 7">
    <name type="scientific">Cudoniella acicularis</name>
    <dbReference type="NCBI Taxonomy" id="354080"/>
    <lineage>
        <taxon>Eukaryota</taxon>
        <taxon>Fungi</taxon>
        <taxon>Dikarya</taxon>
        <taxon>Ascomycota</taxon>
        <taxon>Pezizomycotina</taxon>
        <taxon>Leotiomycetes</taxon>
        <taxon>Helotiales</taxon>
        <taxon>Tricladiaceae</taxon>
        <taxon>Cudoniella</taxon>
    </lineage>
</organism>
<dbReference type="InterPro" id="IPR002110">
    <property type="entry name" value="Ankyrin_rpt"/>
</dbReference>
<feature type="repeat" description="ANK" evidence="3">
    <location>
        <begin position="1253"/>
        <end position="1285"/>
    </location>
</feature>
<feature type="repeat" description="ANK" evidence="3">
    <location>
        <begin position="1286"/>
        <end position="1318"/>
    </location>
</feature>
<feature type="compositionally biased region" description="Polar residues" evidence="4">
    <location>
        <begin position="973"/>
        <end position="985"/>
    </location>
</feature>
<dbReference type="PANTHER" id="PTHR24166">
    <property type="entry name" value="ROLLING PEBBLES, ISOFORM B"/>
    <property type="match status" value="1"/>
</dbReference>
<feature type="repeat" description="ANK" evidence="3">
    <location>
        <begin position="1122"/>
        <end position="1154"/>
    </location>
</feature>
<keyword evidence="2 3" id="KW-0040">ANK repeat</keyword>
<feature type="repeat" description="ANK" evidence="3">
    <location>
        <begin position="1155"/>
        <end position="1187"/>
    </location>
</feature>
<proteinExistence type="predicted"/>
<dbReference type="SUPFAM" id="SSF49899">
    <property type="entry name" value="Concanavalin A-like lectins/glucanases"/>
    <property type="match status" value="1"/>
</dbReference>
<feature type="domain" description="B30.2/SPRY" evidence="5">
    <location>
        <begin position="1436"/>
        <end position="1642"/>
    </location>
</feature>
<feature type="repeat" description="ANK" evidence="3">
    <location>
        <begin position="1089"/>
        <end position="1121"/>
    </location>
</feature>
<feature type="repeat" description="ANK" evidence="3">
    <location>
        <begin position="915"/>
        <end position="947"/>
    </location>
</feature>
<dbReference type="PRINTS" id="PR01415">
    <property type="entry name" value="ANKYRIN"/>
</dbReference>
<dbReference type="SMART" id="SM00248">
    <property type="entry name" value="ANK"/>
    <property type="match status" value="14"/>
</dbReference>
<name>A0A8H4VQ62_9HELO</name>
<dbReference type="InterPro" id="IPR050889">
    <property type="entry name" value="Dendritic_Spine_Reg/Scaffold"/>
</dbReference>
<dbReference type="Gene3D" id="1.25.40.20">
    <property type="entry name" value="Ankyrin repeat-containing domain"/>
    <property type="match status" value="4"/>
</dbReference>
<gene>
    <name evidence="6" type="ORF">G7Y89_g15008</name>
</gene>
<comment type="caution">
    <text evidence="6">The sequence shown here is derived from an EMBL/GenBank/DDBJ whole genome shotgun (WGS) entry which is preliminary data.</text>
</comment>
<dbReference type="Pfam" id="PF00023">
    <property type="entry name" value="Ank"/>
    <property type="match status" value="2"/>
</dbReference>
<evidence type="ECO:0000313" key="6">
    <source>
        <dbReference type="EMBL" id="KAF4617997.1"/>
    </source>
</evidence>
<dbReference type="InterPro" id="IPR001870">
    <property type="entry name" value="B30.2/SPRY"/>
</dbReference>
<keyword evidence="1" id="KW-0677">Repeat</keyword>
<protein>
    <recommendedName>
        <fullName evidence="5">B30.2/SPRY domain-containing protein</fullName>
    </recommendedName>
</protein>
<dbReference type="InterPro" id="IPR043136">
    <property type="entry name" value="B30.2/SPRY_sf"/>
</dbReference>
<keyword evidence="7" id="KW-1185">Reference proteome</keyword>
<dbReference type="PROSITE" id="PS50297">
    <property type="entry name" value="ANK_REP_REGION"/>
    <property type="match status" value="7"/>
</dbReference>
<dbReference type="InterPro" id="IPR003877">
    <property type="entry name" value="SPRY_dom"/>
</dbReference>
<dbReference type="PROSITE" id="PS50088">
    <property type="entry name" value="ANK_REPEAT"/>
    <property type="match status" value="8"/>
</dbReference>
<dbReference type="Proteomes" id="UP000566819">
    <property type="component" value="Unassembled WGS sequence"/>
</dbReference>
<dbReference type="SUPFAM" id="SSF48403">
    <property type="entry name" value="Ankyrin repeat"/>
    <property type="match status" value="2"/>
</dbReference>
<reference evidence="6 7" key="1">
    <citation type="submission" date="2020-03" db="EMBL/GenBank/DDBJ databases">
        <title>Draft Genome Sequence of Cudoniella acicularis.</title>
        <authorList>
            <person name="Buettner E."/>
            <person name="Kellner H."/>
        </authorList>
    </citation>
    <scope>NUCLEOTIDE SEQUENCE [LARGE SCALE GENOMIC DNA]</scope>
    <source>
        <strain evidence="6 7">DSM 108380</strain>
    </source>
</reference>
<dbReference type="Pfam" id="PF00622">
    <property type="entry name" value="SPRY"/>
    <property type="match status" value="1"/>
</dbReference>
<dbReference type="OrthoDB" id="3535507at2759"/>
<dbReference type="InterPro" id="IPR044736">
    <property type="entry name" value="Gid1/RanBPM/SPLA_SPRY"/>
</dbReference>
<feature type="repeat" description="ANK" evidence="3">
    <location>
        <begin position="1220"/>
        <end position="1252"/>
    </location>
</feature>
<dbReference type="EMBL" id="JAAMPI010002156">
    <property type="protein sequence ID" value="KAF4617997.1"/>
    <property type="molecule type" value="Genomic_DNA"/>
</dbReference>
<dbReference type="InterPro" id="IPR013320">
    <property type="entry name" value="ConA-like_dom_sf"/>
</dbReference>
<dbReference type="PANTHER" id="PTHR24166:SF48">
    <property type="entry name" value="PROTEIN VAPYRIN"/>
    <property type="match status" value="1"/>
</dbReference>
<feature type="region of interest" description="Disordered" evidence="4">
    <location>
        <begin position="945"/>
        <end position="993"/>
    </location>
</feature>
<dbReference type="Gene3D" id="2.60.120.920">
    <property type="match status" value="1"/>
</dbReference>
<evidence type="ECO:0000259" key="5">
    <source>
        <dbReference type="PROSITE" id="PS50188"/>
    </source>
</evidence>
<evidence type="ECO:0000256" key="3">
    <source>
        <dbReference type="PROSITE-ProRule" id="PRU00023"/>
    </source>
</evidence>
<accession>A0A8H4VQ62</accession>
<dbReference type="InterPro" id="IPR036770">
    <property type="entry name" value="Ankyrin_rpt-contain_sf"/>
</dbReference>
<evidence type="ECO:0000256" key="2">
    <source>
        <dbReference type="ARBA" id="ARBA00023043"/>
    </source>
</evidence>
<evidence type="ECO:0000256" key="1">
    <source>
        <dbReference type="ARBA" id="ARBA00022737"/>
    </source>
</evidence>
<dbReference type="Pfam" id="PF12796">
    <property type="entry name" value="Ank_2"/>
    <property type="match status" value="4"/>
</dbReference>
<evidence type="ECO:0000256" key="4">
    <source>
        <dbReference type="SAM" id="MobiDB-lite"/>
    </source>
</evidence>
<dbReference type="CDD" id="cd12885">
    <property type="entry name" value="SPRY_RanBP_like"/>
    <property type="match status" value="1"/>
</dbReference>
<dbReference type="PROSITE" id="PS50188">
    <property type="entry name" value="B302_SPRY"/>
    <property type="match status" value="1"/>
</dbReference>
<evidence type="ECO:0000313" key="7">
    <source>
        <dbReference type="Proteomes" id="UP000566819"/>
    </source>
</evidence>
<sequence>MVESLLESSFAISHDFYSIAERFRITSVSLLQQIEQENPNASTFSWSDLGIATEDLTLLHVESSTESPDPHYLKAISPICGKINSVMRDFPKAINSVSSTSGARDHILNKGHIDSWFKDPKNQTLRFFACDSVGQFTLPTIIQSLNVTATLLHPKTILAFSCTRFGSQQTSVRIILASFLHQLFRKCPPAFERVKLLYEWFEKLNTWTVNDLKILFVCASGHYKPHQVVCIIEGADSINGDRIWKDMEQFGIKVILILRERQSLVLSDSLNLEITSKEFKGATAASVQLEILSLIAQKPAWGEFEHELRQKFLHLDDSCLKIGLNIKGLMGSSPSSSPNSMKAMLEAPLREWDRIFEDLLSRIPNTSSKWARSALAWILFSFRPLIPSELAAALAFEEKPGKTSKRELQNSVGRYIVQDLQTAFGPIVRIERGEISFAHEGVRQYLLDRQTENDVYKFGIGDHQVLAQCCMNYLTAVQQREKNDQNESLSLSEFSAFSNYAAEYWPYHCNQASENLGLDECTTDFLASRRNSTSLSKFSDISSFSSSLEIALGFGCDRIAKQLLGKDPRGSSTTDCALDIAAYQGNKEMVAALLERGFCGEYPVHRAARAGNLNVLLQLHAKGIPYDTPDADGLTAMHFAARGGHLDIVEHLKENAFCLSYEDKVPTPLYEAAAGGHSSIAGALLKKEEDIDSVKKQDSLWDNSAMAMAAKHGHKDVVVELLEAGMSIKPEWKLRTCDRETFNKLTNPIREAIAECHIGILKTLLEWPISRNRMTLVEETVEQWDAAIQFEVDTASTTSKACQDEFSGEILSRLTKAAEKGNSLLLRILLRAKTKSAKEVYEKQLRSAIIDAVDRGHCAAVKELLDADVSASTIDEKNANRATLLHKAVSNNNFEIVMELVNRNKGLNISTLDAQSLTPLHLASREGFINIVEFLLQNRPSIEAGLSRSSMPSKPSGPAKDEDGTQEGIGPESQDSGLLTPSQSKLAGEGASPSRLISKVSDTFPQALNSIEPAPLCTDTVTIPAESESKDNNSTGPIIDGSASIDDNLLETQEINPGHEEPNLEAPDLSTENTKELCQQELDQGPMFAAVTPLHLAAQGGHLEVVKLLLDYKEQIDARGPRGETPLHFAACHGKHNVVETLLDFGANKEATNTNGETPLFLAALNGWPDVINKLINHGANIECVSNFESRRPIHAAVTNETSTETLIKFHCEVDSKTTTSETALMLASTNSCEETVELLLEAGAGINLRSNTQSTALHAAVVYSNLGVTKALLRRNPDLEIADENGDTPLHLAVRYGTNEIVMALLDSGARLSLTNDSGQTLLDEALGGEVSASPLLNDDCPREVFLACLAEAAINHTDLGVQILLRFNNLTNSHVRNRALSIAIQAGYFPLWQTICQDIPEKNDLLTEWTDPDNWTLSLLISQTKNGNFHAEAEKLGIKFSDTFTDFPPRPTQLQFLPSGEPHPEIFQFYTDAKGVTSFHIQSPGAHARRANHPFPPEPPLGLRSKGCNYFEATFMQVLGGGSTPEENVCRGGIGVCGEFANFKNAMPGWKPHSVGYHADDGGVYQEDGNESLCNQEPYGKGDVVGCGVSWRLGGYFFTKNGKLQGDLFKWGGVNRKMYPVIGSTAGFMSMEVNFGERDFAYKDLRGLLKVGENLHNMEDINIQTAL</sequence>